<feature type="transmembrane region" description="Helical" evidence="1">
    <location>
        <begin position="46"/>
        <end position="63"/>
    </location>
</feature>
<keyword evidence="1" id="KW-1133">Transmembrane helix</keyword>
<reference evidence="2" key="1">
    <citation type="journal article" date="2020" name="Nature">
        <title>Giant virus diversity and host interactions through global metagenomics.</title>
        <authorList>
            <person name="Schulz F."/>
            <person name="Roux S."/>
            <person name="Paez-Espino D."/>
            <person name="Jungbluth S."/>
            <person name="Walsh D.A."/>
            <person name="Denef V.J."/>
            <person name="McMahon K.D."/>
            <person name="Konstantinidis K.T."/>
            <person name="Eloe-Fadrosh E.A."/>
            <person name="Kyrpides N.C."/>
            <person name="Woyke T."/>
        </authorList>
    </citation>
    <scope>NUCLEOTIDE SEQUENCE</scope>
    <source>
        <strain evidence="2">GVMAG-M-3300023184-121</strain>
    </source>
</reference>
<sequence>MSDQWKDLSNTDVIGQAVDTVTETVTKTTANTVSVWNRVSQWTSSYHQFLLGAAVGSVAVWCIRLRK</sequence>
<keyword evidence="1" id="KW-0472">Membrane</keyword>
<dbReference type="AlphaFoldDB" id="A0A6C0HJJ8"/>
<protein>
    <submittedName>
        <fullName evidence="2">Uncharacterized protein</fullName>
    </submittedName>
</protein>
<name>A0A6C0HJJ8_9ZZZZ</name>
<evidence type="ECO:0000256" key="1">
    <source>
        <dbReference type="SAM" id="Phobius"/>
    </source>
</evidence>
<dbReference type="EMBL" id="MN739974">
    <property type="protein sequence ID" value="QHT80669.1"/>
    <property type="molecule type" value="Genomic_DNA"/>
</dbReference>
<keyword evidence="1" id="KW-0812">Transmembrane</keyword>
<evidence type="ECO:0000313" key="2">
    <source>
        <dbReference type="EMBL" id="QHT80669.1"/>
    </source>
</evidence>
<proteinExistence type="predicted"/>
<accession>A0A6C0HJJ8</accession>
<organism evidence="2">
    <name type="scientific">viral metagenome</name>
    <dbReference type="NCBI Taxonomy" id="1070528"/>
    <lineage>
        <taxon>unclassified sequences</taxon>
        <taxon>metagenomes</taxon>
        <taxon>organismal metagenomes</taxon>
    </lineage>
</organism>